<comment type="similarity">
    <text evidence="1">Belongs to the nitroreductase family.</text>
</comment>
<feature type="domain" description="Nitroreductase" evidence="3">
    <location>
        <begin position="10"/>
        <end position="186"/>
    </location>
</feature>
<evidence type="ECO:0000313" key="4">
    <source>
        <dbReference type="EMBL" id="BBY07607.1"/>
    </source>
</evidence>
<dbReference type="GO" id="GO:0016491">
    <property type="term" value="F:oxidoreductase activity"/>
    <property type="evidence" value="ECO:0007669"/>
    <property type="project" value="UniProtKB-KW"/>
</dbReference>
<proteinExistence type="inferred from homology"/>
<dbReference type="EMBL" id="AP022583">
    <property type="protein sequence ID" value="BBY07607.1"/>
    <property type="molecule type" value="Genomic_DNA"/>
</dbReference>
<evidence type="ECO:0000256" key="1">
    <source>
        <dbReference type="ARBA" id="ARBA00007118"/>
    </source>
</evidence>
<dbReference type="AlphaFoldDB" id="A0A7I7PG65"/>
<evidence type="ECO:0000313" key="5">
    <source>
        <dbReference type="EMBL" id="ORB17062.1"/>
    </source>
</evidence>
<gene>
    <name evidence="5" type="ORF">BST37_04955</name>
    <name evidence="4" type="ORF">MNVI_29250</name>
</gene>
<keyword evidence="2" id="KW-0560">Oxidoreductase</keyword>
<dbReference type="RefSeq" id="WP_083086208.1">
    <property type="nucleotide sequence ID" value="NZ_AP022583.1"/>
</dbReference>
<protein>
    <submittedName>
        <fullName evidence="5">Nitroreductase</fullName>
    </submittedName>
    <submittedName>
        <fullName evidence="4">Oxidoreductase</fullName>
    </submittedName>
</protein>
<keyword evidence="6" id="KW-1185">Reference proteome</keyword>
<dbReference type="InterPro" id="IPR000415">
    <property type="entry name" value="Nitroreductase-like"/>
</dbReference>
<dbReference type="PANTHER" id="PTHR43673">
    <property type="entry name" value="NAD(P)H NITROREDUCTASE YDGI-RELATED"/>
    <property type="match status" value="1"/>
</dbReference>
<accession>A0A7I7PG65</accession>
<evidence type="ECO:0000313" key="7">
    <source>
        <dbReference type="Proteomes" id="UP000466894"/>
    </source>
</evidence>
<reference evidence="4 7" key="2">
    <citation type="journal article" date="2019" name="Emerg. Microbes Infect.">
        <title>Comprehensive subspecies identification of 175 nontuberculous mycobacteria species based on 7547 genomic profiles.</title>
        <authorList>
            <person name="Matsumoto Y."/>
            <person name="Kinjo T."/>
            <person name="Motooka D."/>
            <person name="Nabeya D."/>
            <person name="Jung N."/>
            <person name="Uechi K."/>
            <person name="Horii T."/>
            <person name="Iida T."/>
            <person name="Fujita J."/>
            <person name="Nakamura S."/>
        </authorList>
    </citation>
    <scope>NUCLEOTIDE SEQUENCE [LARGE SCALE GENOMIC DNA]</scope>
    <source>
        <strain evidence="4 7">JCM 16367</strain>
    </source>
</reference>
<sequence length="215" mass="24003">MDIEHLLTATRSARKSLDLDAPLDLGDIRDCLRIGLQAANGSNQQSWRWLVVTDPTLREKIAGLYRDAYLLRVGGQMVAELVPADTPGGRLMSSTEWLVENMAKVPLLVIPCYEPYLPRIDGDESFHQATLYGSIFPAVWNFQLALHTRGYGTCVTTLHLHHEDAVRELLGIPDSYVQGCLLPVGRLRHGKTFHPARRRPLEEVVAVNGWDGPTI</sequence>
<dbReference type="InterPro" id="IPR029479">
    <property type="entry name" value="Nitroreductase"/>
</dbReference>
<dbReference type="OrthoDB" id="3774920at2"/>
<evidence type="ECO:0000256" key="2">
    <source>
        <dbReference type="ARBA" id="ARBA00023002"/>
    </source>
</evidence>
<dbReference type="KEGG" id="mnv:MNVI_29250"/>
<dbReference type="Gene3D" id="3.40.109.10">
    <property type="entry name" value="NADH Oxidase"/>
    <property type="match status" value="1"/>
</dbReference>
<dbReference type="Proteomes" id="UP000466894">
    <property type="component" value="Chromosome"/>
</dbReference>
<dbReference type="Proteomes" id="UP000192374">
    <property type="component" value="Unassembled WGS sequence"/>
</dbReference>
<dbReference type="PANTHER" id="PTHR43673:SF10">
    <property type="entry name" value="NADH DEHYDROGENASE_NAD(P)H NITROREDUCTASE XCC3605-RELATED"/>
    <property type="match status" value="1"/>
</dbReference>
<evidence type="ECO:0000313" key="6">
    <source>
        <dbReference type="Proteomes" id="UP000192374"/>
    </source>
</evidence>
<dbReference type="EMBL" id="MVIC01000005">
    <property type="protein sequence ID" value="ORB17062.1"/>
    <property type="molecule type" value="Genomic_DNA"/>
</dbReference>
<dbReference type="Pfam" id="PF00881">
    <property type="entry name" value="Nitroreductase"/>
    <property type="match status" value="1"/>
</dbReference>
<name>A0A7I7PG65_9MYCO</name>
<reference evidence="4" key="3">
    <citation type="submission" date="2020-02" db="EMBL/GenBank/DDBJ databases">
        <authorList>
            <person name="Matsumoto Y."/>
            <person name="Motooka D."/>
            <person name="Nakamura S."/>
        </authorList>
    </citation>
    <scope>NUCLEOTIDE SEQUENCE</scope>
    <source>
        <strain evidence="4">JCM 16367</strain>
    </source>
</reference>
<organism evidence="4 7">
    <name type="scientific">Mycobacterium noviomagense</name>
    <dbReference type="NCBI Taxonomy" id="459858"/>
    <lineage>
        <taxon>Bacteria</taxon>
        <taxon>Bacillati</taxon>
        <taxon>Actinomycetota</taxon>
        <taxon>Actinomycetes</taxon>
        <taxon>Mycobacteriales</taxon>
        <taxon>Mycobacteriaceae</taxon>
        <taxon>Mycobacterium</taxon>
    </lineage>
</organism>
<dbReference type="CDD" id="cd02062">
    <property type="entry name" value="Nitro_FMN_reductase"/>
    <property type="match status" value="1"/>
</dbReference>
<evidence type="ECO:0000259" key="3">
    <source>
        <dbReference type="Pfam" id="PF00881"/>
    </source>
</evidence>
<reference evidence="5 6" key="1">
    <citation type="submission" date="2017-02" db="EMBL/GenBank/DDBJ databases">
        <title>The new phylogeny of genus Mycobacterium.</title>
        <authorList>
            <person name="Tortoli E."/>
            <person name="Trovato A."/>
            <person name="Cirillo D.M."/>
        </authorList>
    </citation>
    <scope>NUCLEOTIDE SEQUENCE [LARGE SCALE GENOMIC DNA]</scope>
    <source>
        <strain evidence="5 6">DSM 45145</strain>
    </source>
</reference>
<dbReference type="SUPFAM" id="SSF55469">
    <property type="entry name" value="FMN-dependent nitroreductase-like"/>
    <property type="match status" value="1"/>
</dbReference>